<dbReference type="OrthoDB" id="1738484at2759"/>
<dbReference type="InterPro" id="IPR044792">
    <property type="entry name" value="TAR1"/>
</dbReference>
<evidence type="ECO:0000313" key="3">
    <source>
        <dbReference type="Proteomes" id="UP000325577"/>
    </source>
</evidence>
<evidence type="ECO:0000256" key="1">
    <source>
        <dbReference type="SAM" id="MobiDB-lite"/>
    </source>
</evidence>
<evidence type="ECO:0000313" key="2">
    <source>
        <dbReference type="EMBL" id="KAA8538855.1"/>
    </source>
</evidence>
<sequence>MPRDTPRGARCPPRWQGWHLREHIDSLGFGRPLNLHQSTPRADRWTDLSSFHIRPRCIAALIRFPPDNFKHSLTFFSKSFSSFPLSTCLLSVSRPYLALDEIYRPIGATFPNNPTCRQRLVVQQGPGMTGFLPSQVPPSTGLGPGPSLRTLLHTTIRMAWLHDFQARLYPVRSSLLRESWFSGLLATSSAVNPPRCRDLNTSPDHSIGRSDRRCVQRART</sequence>
<dbReference type="GO" id="GO:0043457">
    <property type="term" value="P:regulation of cellular respiration"/>
    <property type="evidence" value="ECO:0007669"/>
    <property type="project" value="InterPro"/>
</dbReference>
<dbReference type="EMBL" id="CM018037">
    <property type="protein sequence ID" value="KAA8538855.1"/>
    <property type="molecule type" value="Genomic_DNA"/>
</dbReference>
<dbReference type="AlphaFoldDB" id="A0A5J5B6M1"/>
<keyword evidence="3" id="KW-1185">Reference proteome</keyword>
<reference evidence="2 3" key="1">
    <citation type="submission" date="2019-09" db="EMBL/GenBank/DDBJ databases">
        <title>A chromosome-level genome assembly of the Chinese tupelo Nyssa sinensis.</title>
        <authorList>
            <person name="Yang X."/>
            <person name="Kang M."/>
            <person name="Yang Y."/>
            <person name="Xiong H."/>
            <person name="Wang M."/>
            <person name="Zhang Z."/>
            <person name="Wang Z."/>
            <person name="Wu H."/>
            <person name="Ma T."/>
            <person name="Liu J."/>
            <person name="Xi Z."/>
        </authorList>
    </citation>
    <scope>NUCLEOTIDE SEQUENCE [LARGE SCALE GENOMIC DNA]</scope>
    <source>
        <strain evidence="2">J267</strain>
        <tissue evidence="2">Leaf</tissue>
    </source>
</reference>
<organism evidence="2 3">
    <name type="scientific">Nyssa sinensis</name>
    <dbReference type="NCBI Taxonomy" id="561372"/>
    <lineage>
        <taxon>Eukaryota</taxon>
        <taxon>Viridiplantae</taxon>
        <taxon>Streptophyta</taxon>
        <taxon>Embryophyta</taxon>
        <taxon>Tracheophyta</taxon>
        <taxon>Spermatophyta</taxon>
        <taxon>Magnoliopsida</taxon>
        <taxon>eudicotyledons</taxon>
        <taxon>Gunneridae</taxon>
        <taxon>Pentapetalae</taxon>
        <taxon>asterids</taxon>
        <taxon>Cornales</taxon>
        <taxon>Nyssaceae</taxon>
        <taxon>Nyssa</taxon>
    </lineage>
</organism>
<dbReference type="PANTHER" id="PTHR47188">
    <property type="entry name" value="PROTEIN TAR1"/>
    <property type="match status" value="1"/>
</dbReference>
<feature type="region of interest" description="Disordered" evidence="1">
    <location>
        <begin position="196"/>
        <end position="220"/>
    </location>
</feature>
<name>A0A5J5B6M1_9ASTE</name>
<protein>
    <submittedName>
        <fullName evidence="2">Uncharacterized protein</fullName>
    </submittedName>
</protein>
<accession>A0A5J5B6M1</accession>
<gene>
    <name evidence="2" type="ORF">F0562_025547</name>
</gene>
<dbReference type="Proteomes" id="UP000325577">
    <property type="component" value="Linkage Group LG14"/>
</dbReference>
<dbReference type="PANTHER" id="PTHR47188:SF1">
    <property type="entry name" value="PROTEIN TAR1"/>
    <property type="match status" value="1"/>
</dbReference>
<proteinExistence type="predicted"/>